<organism evidence="2 3">
    <name type="scientific">Pristionchus mayeri</name>
    <dbReference type="NCBI Taxonomy" id="1317129"/>
    <lineage>
        <taxon>Eukaryota</taxon>
        <taxon>Metazoa</taxon>
        <taxon>Ecdysozoa</taxon>
        <taxon>Nematoda</taxon>
        <taxon>Chromadorea</taxon>
        <taxon>Rhabditida</taxon>
        <taxon>Rhabditina</taxon>
        <taxon>Diplogasteromorpha</taxon>
        <taxon>Diplogasteroidea</taxon>
        <taxon>Neodiplogasteridae</taxon>
        <taxon>Pristionchus</taxon>
    </lineage>
</organism>
<gene>
    <name evidence="2" type="ORF">PMAYCL1PPCAC_10465</name>
</gene>
<keyword evidence="1" id="KW-0812">Transmembrane</keyword>
<name>A0AAN4ZME4_9BILA</name>
<dbReference type="AlphaFoldDB" id="A0AAN4ZME4"/>
<protein>
    <submittedName>
        <fullName evidence="2">Uncharacterized protein</fullName>
    </submittedName>
</protein>
<keyword evidence="3" id="KW-1185">Reference proteome</keyword>
<keyword evidence="1" id="KW-0472">Membrane</keyword>
<evidence type="ECO:0000256" key="1">
    <source>
        <dbReference type="SAM" id="Phobius"/>
    </source>
</evidence>
<dbReference type="Proteomes" id="UP001328107">
    <property type="component" value="Unassembled WGS sequence"/>
</dbReference>
<accession>A0AAN4ZME4</accession>
<keyword evidence="1" id="KW-1133">Transmembrane helix</keyword>
<feature type="non-terminal residue" evidence="2">
    <location>
        <position position="1"/>
    </location>
</feature>
<comment type="caution">
    <text evidence="2">The sequence shown here is derived from an EMBL/GenBank/DDBJ whole genome shotgun (WGS) entry which is preliminary data.</text>
</comment>
<evidence type="ECO:0000313" key="3">
    <source>
        <dbReference type="Proteomes" id="UP001328107"/>
    </source>
</evidence>
<reference evidence="3" key="1">
    <citation type="submission" date="2022-10" db="EMBL/GenBank/DDBJ databases">
        <title>Genome assembly of Pristionchus species.</title>
        <authorList>
            <person name="Yoshida K."/>
            <person name="Sommer R.J."/>
        </authorList>
    </citation>
    <scope>NUCLEOTIDE SEQUENCE [LARGE SCALE GENOMIC DNA]</scope>
    <source>
        <strain evidence="3">RS5460</strain>
    </source>
</reference>
<evidence type="ECO:0000313" key="2">
    <source>
        <dbReference type="EMBL" id="GMR40270.1"/>
    </source>
</evidence>
<proteinExistence type="predicted"/>
<dbReference type="EMBL" id="BTRK01000003">
    <property type="protein sequence ID" value="GMR40270.1"/>
    <property type="molecule type" value="Genomic_DNA"/>
</dbReference>
<sequence length="142" mass="15877">KVRHSFDQIVRQMGIACCTHNLTRGNDFRAFGIQIPNISRGFTARLNAALAKVALSYTNERGRYDPPMQPYITKTTLSASSSLKLAFFEFIFKLAGYAYVCCVVVLVIEILWEVWIVPFVKTTYGKACRGLKNCGAGRTANQ</sequence>
<feature type="transmembrane region" description="Helical" evidence="1">
    <location>
        <begin position="90"/>
        <end position="112"/>
    </location>
</feature>